<feature type="compositionally biased region" description="Basic and acidic residues" evidence="2">
    <location>
        <begin position="20"/>
        <end position="29"/>
    </location>
</feature>
<feature type="compositionally biased region" description="Basic residues" evidence="2">
    <location>
        <begin position="1"/>
        <end position="19"/>
    </location>
</feature>
<evidence type="ECO:0000256" key="2">
    <source>
        <dbReference type="SAM" id="MobiDB-lite"/>
    </source>
</evidence>
<evidence type="ECO:0000313" key="4">
    <source>
        <dbReference type="WBParaSite" id="SMUV_0000139601-mRNA-1"/>
    </source>
</evidence>
<feature type="compositionally biased region" description="Basic and acidic residues" evidence="2">
    <location>
        <begin position="363"/>
        <end position="376"/>
    </location>
</feature>
<feature type="region of interest" description="Disordered" evidence="2">
    <location>
        <begin position="351"/>
        <end position="397"/>
    </location>
</feature>
<feature type="region of interest" description="Disordered" evidence="2">
    <location>
        <begin position="1"/>
        <end position="57"/>
    </location>
</feature>
<feature type="coiled-coil region" evidence="1">
    <location>
        <begin position="84"/>
        <end position="167"/>
    </location>
</feature>
<keyword evidence="3" id="KW-1185">Reference proteome</keyword>
<sequence length="397" mass="45789">MESVTSHRKRPNGYRHHHSSHDFPNYDRHKSSHKRRRHKSRSRSLSGSLSGQERKQPVVYMNPAFQQVYGSTSMLATQSEVEMRSTLVNQLSACEQRISSLESELRAAQLARGRAEQAVFEVNAEKLRIESHNSEIVQVMKTLERAVEALQKQLKGITDESERRQLEFESIEKNLALSREQNNFLSERNVKLVKKCEDLATENKAILNRRDESARELSDMRSRIEALQSELRSRADDNRKLNIEMRGFEEKERSWKKEKADLEKRIEIKDAVATAERKNNDEWKKRHLAEKAELERKVKLAEPEINRALSAVTESIKKAVEDIRAFYEQKLSYLLDELEAIKKKCSIKEADYTSTASSSNQRLDLEKCGHDTEVDYRPSSAPPASLVPSNHITTSKS</sequence>
<dbReference type="WBParaSite" id="SMUV_0000139601-mRNA-1">
    <property type="protein sequence ID" value="SMUV_0000139601-mRNA-1"/>
    <property type="gene ID" value="SMUV_0000139601"/>
</dbReference>
<feature type="compositionally biased region" description="Basic residues" evidence="2">
    <location>
        <begin position="30"/>
        <end position="42"/>
    </location>
</feature>
<accession>A0A0N5AB70</accession>
<dbReference type="Proteomes" id="UP000046393">
    <property type="component" value="Unplaced"/>
</dbReference>
<feature type="coiled-coil region" evidence="1">
    <location>
        <begin position="210"/>
        <end position="265"/>
    </location>
</feature>
<proteinExistence type="predicted"/>
<protein>
    <submittedName>
        <fullName evidence="4">Myosin_tail_1 domain-containing protein</fullName>
    </submittedName>
</protein>
<feature type="compositionally biased region" description="Polar residues" evidence="2">
    <location>
        <begin position="352"/>
        <end position="362"/>
    </location>
</feature>
<evidence type="ECO:0000256" key="1">
    <source>
        <dbReference type="SAM" id="Coils"/>
    </source>
</evidence>
<evidence type="ECO:0000313" key="3">
    <source>
        <dbReference type="Proteomes" id="UP000046393"/>
    </source>
</evidence>
<keyword evidence="1" id="KW-0175">Coiled coil</keyword>
<organism evidence="3 4">
    <name type="scientific">Syphacia muris</name>
    <dbReference type="NCBI Taxonomy" id="451379"/>
    <lineage>
        <taxon>Eukaryota</taxon>
        <taxon>Metazoa</taxon>
        <taxon>Ecdysozoa</taxon>
        <taxon>Nematoda</taxon>
        <taxon>Chromadorea</taxon>
        <taxon>Rhabditida</taxon>
        <taxon>Spirurina</taxon>
        <taxon>Oxyuridomorpha</taxon>
        <taxon>Oxyuroidea</taxon>
        <taxon>Oxyuridae</taxon>
        <taxon>Syphacia</taxon>
    </lineage>
</organism>
<name>A0A0N5AB70_9BILA</name>
<reference evidence="4" key="1">
    <citation type="submission" date="2017-02" db="UniProtKB">
        <authorList>
            <consortium name="WormBaseParasite"/>
        </authorList>
    </citation>
    <scope>IDENTIFICATION</scope>
</reference>
<dbReference type="AlphaFoldDB" id="A0A0N5AB70"/>
<feature type="compositionally biased region" description="Low complexity" evidence="2">
    <location>
        <begin position="378"/>
        <end position="389"/>
    </location>
</feature>